<feature type="transmembrane region" description="Helical" evidence="6">
    <location>
        <begin position="139"/>
        <end position="159"/>
    </location>
</feature>
<organism evidence="8 9">
    <name type="scientific">Propionibacterium ruminifibrarum</name>
    <dbReference type="NCBI Taxonomy" id="1962131"/>
    <lineage>
        <taxon>Bacteria</taxon>
        <taxon>Bacillati</taxon>
        <taxon>Actinomycetota</taxon>
        <taxon>Actinomycetes</taxon>
        <taxon>Propionibacteriales</taxon>
        <taxon>Propionibacteriaceae</taxon>
        <taxon>Propionibacterium</taxon>
    </lineage>
</organism>
<gene>
    <name evidence="8" type="ORF">PROPJV5_2195</name>
</gene>
<evidence type="ECO:0000256" key="3">
    <source>
        <dbReference type="ARBA" id="ARBA00022692"/>
    </source>
</evidence>
<dbReference type="RefSeq" id="WP_182858692.1">
    <property type="nucleotide sequence ID" value="NZ_OMOH01000010.1"/>
</dbReference>
<keyword evidence="9" id="KW-1185">Reference proteome</keyword>
<feature type="transmembrane region" description="Helical" evidence="6">
    <location>
        <begin position="107"/>
        <end position="127"/>
    </location>
</feature>
<dbReference type="Gene3D" id="1.20.1250.20">
    <property type="entry name" value="MFS general substrate transporter like domains"/>
    <property type="match status" value="1"/>
</dbReference>
<dbReference type="PANTHER" id="PTHR42718:SF9">
    <property type="entry name" value="MAJOR FACILITATOR SUPERFAMILY MULTIDRUG TRANSPORTER MFSC"/>
    <property type="match status" value="1"/>
</dbReference>
<dbReference type="InterPro" id="IPR011701">
    <property type="entry name" value="MFS"/>
</dbReference>
<dbReference type="GO" id="GO:0005886">
    <property type="term" value="C:plasma membrane"/>
    <property type="evidence" value="ECO:0007669"/>
    <property type="project" value="UniProtKB-SubCell"/>
</dbReference>
<dbReference type="GO" id="GO:0022857">
    <property type="term" value="F:transmembrane transporter activity"/>
    <property type="evidence" value="ECO:0007669"/>
    <property type="project" value="InterPro"/>
</dbReference>
<feature type="transmembrane region" description="Helical" evidence="6">
    <location>
        <begin position="165"/>
        <end position="187"/>
    </location>
</feature>
<name>A0A375I737_9ACTN</name>
<evidence type="ECO:0000256" key="2">
    <source>
        <dbReference type="ARBA" id="ARBA00022448"/>
    </source>
</evidence>
<dbReference type="PROSITE" id="PS50850">
    <property type="entry name" value="MFS"/>
    <property type="match status" value="1"/>
</dbReference>
<keyword evidence="4 6" id="KW-1133">Transmembrane helix</keyword>
<keyword evidence="2" id="KW-0813">Transport</keyword>
<feature type="transmembrane region" description="Helical" evidence="6">
    <location>
        <begin position="263"/>
        <end position="288"/>
    </location>
</feature>
<feature type="transmembrane region" description="Helical" evidence="6">
    <location>
        <begin position="354"/>
        <end position="380"/>
    </location>
</feature>
<dbReference type="Proteomes" id="UP000265962">
    <property type="component" value="Unassembled WGS sequence"/>
</dbReference>
<dbReference type="SUPFAM" id="SSF103473">
    <property type="entry name" value="MFS general substrate transporter"/>
    <property type="match status" value="1"/>
</dbReference>
<feature type="transmembrane region" description="Helical" evidence="6">
    <location>
        <begin position="226"/>
        <end position="243"/>
    </location>
</feature>
<evidence type="ECO:0000256" key="5">
    <source>
        <dbReference type="ARBA" id="ARBA00023136"/>
    </source>
</evidence>
<sequence>MSSRKSRSVGAVIFVVAYTTFLATFNETFLNVALTPMMTDLGVGSGTIQWVTTAYMLAAAIMVPVTGFLYRSVRTHGLLMLALSLLLAGTVVGAIAPSFVVVLAARVVQALGTGMIVPIGMNLTLAVSPREKLGTNMGIVSAMTTLGPAFGPIIAGSILQFGNWHTLFVCFAALIAVAWAIAFVSVGDEAELTRPRLDTLSTTLISLALIGMLYGISTIFAGPVGVAVACLVAGVVALAAFVVRQGRIAEPLIDLRPFGNRGFTLGLCVIFLSLMIVFSMNILLPMFMQSALGFSAFGAALTLLPACILSCILAPVAGRLYDRHGLRVSLPIALVVVTVFTIALSMLGEGASSWQIMACYAPVIAGTAFTMGPAQTFALASLEKPMYSHGTTIVSTAFQVAGCIGSSLFMGVLSGVQAGRLSGGASMASATAAGFHVAALVAVGVAAAALVLSFALARIEHSRRKELLTLVEPQPERERIDADEAEHIVID</sequence>
<evidence type="ECO:0000256" key="6">
    <source>
        <dbReference type="SAM" id="Phobius"/>
    </source>
</evidence>
<accession>A0A375I737</accession>
<feature type="transmembrane region" description="Helical" evidence="6">
    <location>
        <begin position="47"/>
        <end position="70"/>
    </location>
</feature>
<comment type="subcellular location">
    <subcellularLocation>
        <location evidence="1">Cell membrane</location>
        <topology evidence="1">Multi-pass membrane protein</topology>
    </subcellularLocation>
</comment>
<evidence type="ECO:0000256" key="1">
    <source>
        <dbReference type="ARBA" id="ARBA00004651"/>
    </source>
</evidence>
<evidence type="ECO:0000313" key="9">
    <source>
        <dbReference type="Proteomes" id="UP000265962"/>
    </source>
</evidence>
<feature type="transmembrane region" description="Helical" evidence="6">
    <location>
        <begin position="392"/>
        <end position="413"/>
    </location>
</feature>
<feature type="transmembrane region" description="Helical" evidence="6">
    <location>
        <begin position="294"/>
        <end position="316"/>
    </location>
</feature>
<dbReference type="EMBL" id="OMOH01000010">
    <property type="protein sequence ID" value="SPF69234.1"/>
    <property type="molecule type" value="Genomic_DNA"/>
</dbReference>
<evidence type="ECO:0000256" key="4">
    <source>
        <dbReference type="ARBA" id="ARBA00022989"/>
    </source>
</evidence>
<proteinExistence type="predicted"/>
<keyword evidence="3 6" id="KW-0812">Transmembrane</keyword>
<feature type="transmembrane region" description="Helical" evidence="6">
    <location>
        <begin position="199"/>
        <end position="220"/>
    </location>
</feature>
<dbReference type="Pfam" id="PF07690">
    <property type="entry name" value="MFS_1"/>
    <property type="match status" value="1"/>
</dbReference>
<feature type="domain" description="Major facilitator superfamily (MFS) profile" evidence="7">
    <location>
        <begin position="12"/>
        <end position="465"/>
    </location>
</feature>
<dbReference type="Gene3D" id="1.20.1720.10">
    <property type="entry name" value="Multidrug resistance protein D"/>
    <property type="match status" value="1"/>
</dbReference>
<dbReference type="AlphaFoldDB" id="A0A375I737"/>
<reference evidence="9" key="1">
    <citation type="submission" date="2018-02" db="EMBL/GenBank/DDBJ databases">
        <authorList>
            <person name="Hornung B."/>
        </authorList>
    </citation>
    <scope>NUCLEOTIDE SEQUENCE [LARGE SCALE GENOMIC DNA]</scope>
</reference>
<dbReference type="PANTHER" id="PTHR42718">
    <property type="entry name" value="MAJOR FACILITATOR SUPERFAMILY MULTIDRUG TRANSPORTER MFSC"/>
    <property type="match status" value="1"/>
</dbReference>
<evidence type="ECO:0000259" key="7">
    <source>
        <dbReference type="PROSITE" id="PS50850"/>
    </source>
</evidence>
<dbReference type="InterPro" id="IPR020846">
    <property type="entry name" value="MFS_dom"/>
</dbReference>
<dbReference type="InterPro" id="IPR036259">
    <property type="entry name" value="MFS_trans_sf"/>
</dbReference>
<protein>
    <submittedName>
        <fullName evidence="8">Major facilitator superfamily domain</fullName>
    </submittedName>
</protein>
<feature type="transmembrane region" description="Helical" evidence="6">
    <location>
        <begin position="433"/>
        <end position="457"/>
    </location>
</feature>
<evidence type="ECO:0000313" key="8">
    <source>
        <dbReference type="EMBL" id="SPF69234.1"/>
    </source>
</evidence>
<feature type="transmembrane region" description="Helical" evidence="6">
    <location>
        <begin position="328"/>
        <end position="348"/>
    </location>
</feature>
<keyword evidence="5 6" id="KW-0472">Membrane</keyword>
<feature type="transmembrane region" description="Helical" evidence="6">
    <location>
        <begin position="77"/>
        <end position="101"/>
    </location>
</feature>